<dbReference type="Proteomes" id="UP000504610">
    <property type="component" value="Chromosome 4"/>
</dbReference>
<reference evidence="2" key="1">
    <citation type="journal article" date="2019" name="Database">
        <title>The radish genome database (RadishGD): an integrated information resource for radish genomics.</title>
        <authorList>
            <person name="Yu H.J."/>
            <person name="Baek S."/>
            <person name="Lee Y.J."/>
            <person name="Cho A."/>
            <person name="Mun J.H."/>
        </authorList>
    </citation>
    <scope>NUCLEOTIDE SEQUENCE [LARGE SCALE GENOMIC DNA]</scope>
    <source>
        <strain evidence="2">cv. WK10039</strain>
    </source>
</reference>
<sequence>MLKEISHTMKHFGRVVKENTLWPLPGFYVPLEDIESIITIKSPQESTLLDVIKMLKTMMKLLKKVDKKVDDLDERLISVEEFVKDIEKEKDVEKHKQRKK</sequence>
<dbReference type="KEGG" id="rsz:130510975"/>
<reference evidence="3" key="2">
    <citation type="submission" date="2025-08" db="UniProtKB">
        <authorList>
            <consortium name="RefSeq"/>
        </authorList>
    </citation>
    <scope>IDENTIFICATION</scope>
    <source>
        <tissue evidence="3">Leaf</tissue>
    </source>
</reference>
<evidence type="ECO:0000256" key="1">
    <source>
        <dbReference type="SAM" id="Coils"/>
    </source>
</evidence>
<dbReference type="GeneID" id="130510975"/>
<keyword evidence="1" id="KW-0175">Coiled coil</keyword>
<protein>
    <submittedName>
        <fullName evidence="3">Uncharacterized protein LOC130510975</fullName>
    </submittedName>
</protein>
<dbReference type="AlphaFoldDB" id="A0A9W3DII5"/>
<organism evidence="2 3">
    <name type="scientific">Raphanus sativus</name>
    <name type="common">Radish</name>
    <name type="synonym">Raphanus raphanistrum var. sativus</name>
    <dbReference type="NCBI Taxonomy" id="3726"/>
    <lineage>
        <taxon>Eukaryota</taxon>
        <taxon>Viridiplantae</taxon>
        <taxon>Streptophyta</taxon>
        <taxon>Embryophyta</taxon>
        <taxon>Tracheophyta</taxon>
        <taxon>Spermatophyta</taxon>
        <taxon>Magnoliopsida</taxon>
        <taxon>eudicotyledons</taxon>
        <taxon>Gunneridae</taxon>
        <taxon>Pentapetalae</taxon>
        <taxon>rosids</taxon>
        <taxon>malvids</taxon>
        <taxon>Brassicales</taxon>
        <taxon>Brassicaceae</taxon>
        <taxon>Brassiceae</taxon>
        <taxon>Raphanus</taxon>
    </lineage>
</organism>
<gene>
    <name evidence="3" type="primary">LOC130510975</name>
</gene>
<evidence type="ECO:0000313" key="2">
    <source>
        <dbReference type="Proteomes" id="UP000504610"/>
    </source>
</evidence>
<accession>A0A9W3DII5</accession>
<proteinExistence type="predicted"/>
<evidence type="ECO:0000313" key="3">
    <source>
        <dbReference type="RefSeq" id="XP_056863711.1"/>
    </source>
</evidence>
<keyword evidence="2" id="KW-1185">Reference proteome</keyword>
<feature type="coiled-coil region" evidence="1">
    <location>
        <begin position="55"/>
        <end position="89"/>
    </location>
</feature>
<dbReference type="RefSeq" id="XP_056863711.1">
    <property type="nucleotide sequence ID" value="XM_057007731.1"/>
</dbReference>
<name>A0A9W3DII5_RAPSA</name>